<feature type="region of interest" description="Disordered" evidence="1">
    <location>
        <begin position="252"/>
        <end position="427"/>
    </location>
</feature>
<feature type="region of interest" description="Disordered" evidence="1">
    <location>
        <begin position="81"/>
        <end position="118"/>
    </location>
</feature>
<reference evidence="2 3" key="1">
    <citation type="journal article" date="2018" name="PLoS Pathog.">
        <title>Evolution of structural diversity of trichothecenes, a family of toxins produced by plant pathogenic and entomopathogenic fungi.</title>
        <authorList>
            <person name="Proctor R.H."/>
            <person name="McCormick S.P."/>
            <person name="Kim H.S."/>
            <person name="Cardoza R.E."/>
            <person name="Stanley A.M."/>
            <person name="Lindo L."/>
            <person name="Kelly A."/>
            <person name="Brown D.W."/>
            <person name="Lee T."/>
            <person name="Vaughan M.M."/>
            <person name="Alexander N.J."/>
            <person name="Busman M."/>
            <person name="Gutierrez S."/>
        </authorList>
    </citation>
    <scope>NUCLEOTIDE SEQUENCE [LARGE SCALE GENOMIC DNA]</scope>
    <source>
        <strain evidence="2 3">IBT 40837</strain>
    </source>
</reference>
<keyword evidence="3" id="KW-1185">Reference proteome</keyword>
<gene>
    <name evidence="2" type="ORF">TARUN_10195</name>
</gene>
<dbReference type="InterPro" id="IPR018608">
    <property type="entry name" value="Gti1/Pac2"/>
</dbReference>
<evidence type="ECO:0000256" key="1">
    <source>
        <dbReference type="SAM" id="MobiDB-lite"/>
    </source>
</evidence>
<evidence type="ECO:0000313" key="3">
    <source>
        <dbReference type="Proteomes" id="UP000266272"/>
    </source>
</evidence>
<protein>
    <submittedName>
        <fullName evidence="2">Camp-independent regulatory pac2</fullName>
    </submittedName>
</protein>
<dbReference type="Pfam" id="PF09729">
    <property type="entry name" value="Gti1_Pac2"/>
    <property type="match status" value="2"/>
</dbReference>
<dbReference type="GO" id="GO:0003677">
    <property type="term" value="F:DNA binding"/>
    <property type="evidence" value="ECO:0007669"/>
    <property type="project" value="TreeGrafter"/>
</dbReference>
<dbReference type="PRINTS" id="PR01217">
    <property type="entry name" value="PRICHEXTENSN"/>
</dbReference>
<proteinExistence type="predicted"/>
<dbReference type="AlphaFoldDB" id="A0A395N7G7"/>
<evidence type="ECO:0000313" key="2">
    <source>
        <dbReference type="EMBL" id="RFU72066.1"/>
    </source>
</evidence>
<accession>A0A395N7G7</accession>
<dbReference type="Proteomes" id="UP000266272">
    <property type="component" value="Unassembled WGS sequence"/>
</dbReference>
<dbReference type="EMBL" id="PXOA01001004">
    <property type="protein sequence ID" value="RFU72066.1"/>
    <property type="molecule type" value="Genomic_DNA"/>
</dbReference>
<dbReference type="PANTHER" id="PTHR28027">
    <property type="entry name" value="TRANSCRIPTIONAL REGULATOR MIT1"/>
    <property type="match status" value="1"/>
</dbReference>
<dbReference type="STRING" id="490622.A0A395N7G7"/>
<sequence>METYHGYVRTPADAIKLFEACRLGLLPRVQRRLSEKERQSIRSGSVFVWDEREAGMRRWTDGKSWSASRVSGSFLTYREMEGKRGGGFGGSRRGNGKTPESGRGSDEDHDDGEPEGYRYKADGLMKQSFSITTSTGQHLHLISYYSRPQPGQPELPQPTTDVNLRGIVPVKGMYPESSMGETNQTPALTRAPMQQPPYMIAPQHHPHPAHQPPYAPHYAQTGYGWPPSPVATPPYGHYAPAPYPVGHHLPPPYVSQAPPPPHHAYAAPPPPPPPPHHYAHIAPPTYERTSLPPLQNTPKPAPPPPSYHGQQYSQGPTPPRIHDSPHQHTLQAAAQAAIGDSRIMSEKKPQGPLPALGSVANGSAAPSHSGLHTPPTRALSASPPQSSHMEMHGASGNKASLSALLHPTPSSTAEPGANGSAHSSPRTASIALAEKGGASEDARALRMLDRKFCI</sequence>
<feature type="compositionally biased region" description="Pro residues" evidence="1">
    <location>
        <begin position="252"/>
        <end position="276"/>
    </location>
</feature>
<organism evidence="2 3">
    <name type="scientific">Trichoderma arundinaceum</name>
    <dbReference type="NCBI Taxonomy" id="490622"/>
    <lineage>
        <taxon>Eukaryota</taxon>
        <taxon>Fungi</taxon>
        <taxon>Dikarya</taxon>
        <taxon>Ascomycota</taxon>
        <taxon>Pezizomycotina</taxon>
        <taxon>Sordariomycetes</taxon>
        <taxon>Hypocreomycetidae</taxon>
        <taxon>Hypocreales</taxon>
        <taxon>Hypocreaceae</taxon>
        <taxon>Trichoderma</taxon>
    </lineage>
</organism>
<dbReference type="OrthoDB" id="5572844at2759"/>
<comment type="caution">
    <text evidence="2">The sequence shown here is derived from an EMBL/GenBank/DDBJ whole genome shotgun (WGS) entry which is preliminary data.</text>
</comment>
<name>A0A395N7G7_TRIAR</name>
<dbReference type="PANTHER" id="PTHR28027:SF1">
    <property type="entry name" value="CAMP INDEPENDENT REGULATORY PROTEIN (AFU_ORTHOLOGUE AFUA_3G09640)"/>
    <property type="match status" value="1"/>
</dbReference>